<name>A3JZN8_SAGS3</name>
<sequence length="172" mass="18791">MLCKTPLRIAAALALCLSSGPLAAQDPVVNFSPEDAEMSAAIEEARSHLDFVLARLTTDDGGLHPALNLKARLPVDHFDVDDEVIWVEHVALSEDGRFTGKLANDPAYLPGLSLGDTVSFERDQIADWSVLSTDGRMYGHYTTRVMLPHLSRSEAEQVGDLLSPDPIPEAWR</sequence>
<dbReference type="eggNOG" id="COG3779">
    <property type="taxonomic scope" value="Bacteria"/>
</dbReference>
<gene>
    <name evidence="3" type="ORF">SSE37_09033</name>
</gene>
<feature type="chain" id="PRO_5002654216" description="DUF2314 domain-containing protein" evidence="1">
    <location>
        <begin position="25"/>
        <end position="172"/>
    </location>
</feature>
<dbReference type="EMBL" id="AAYA01000002">
    <property type="protein sequence ID" value="EBA09941.1"/>
    <property type="molecule type" value="Genomic_DNA"/>
</dbReference>
<dbReference type="AlphaFoldDB" id="A3JZN8"/>
<dbReference type="Proteomes" id="UP000005713">
    <property type="component" value="Unassembled WGS sequence"/>
</dbReference>
<comment type="caution">
    <text evidence="3">The sequence shown here is derived from an EMBL/GenBank/DDBJ whole genome shotgun (WGS) entry which is preliminary data.</text>
</comment>
<evidence type="ECO:0000259" key="2">
    <source>
        <dbReference type="Pfam" id="PF10077"/>
    </source>
</evidence>
<protein>
    <recommendedName>
        <fullName evidence="2">DUF2314 domain-containing protein</fullName>
    </recommendedName>
</protein>
<keyword evidence="1" id="KW-0732">Signal</keyword>
<organism evidence="3 4">
    <name type="scientific">Sagittula stellata (strain ATCC 700073 / DSM 11524 / E-37)</name>
    <dbReference type="NCBI Taxonomy" id="388399"/>
    <lineage>
        <taxon>Bacteria</taxon>
        <taxon>Pseudomonadati</taxon>
        <taxon>Pseudomonadota</taxon>
        <taxon>Alphaproteobacteria</taxon>
        <taxon>Rhodobacterales</taxon>
        <taxon>Roseobacteraceae</taxon>
        <taxon>Sagittula</taxon>
    </lineage>
</organism>
<dbReference type="RefSeq" id="WP_005856275.1">
    <property type="nucleotide sequence ID" value="NZ_AAYA01000002.1"/>
</dbReference>
<evidence type="ECO:0000313" key="4">
    <source>
        <dbReference type="Proteomes" id="UP000005713"/>
    </source>
</evidence>
<evidence type="ECO:0000256" key="1">
    <source>
        <dbReference type="SAM" id="SignalP"/>
    </source>
</evidence>
<feature type="signal peptide" evidence="1">
    <location>
        <begin position="1"/>
        <end position="24"/>
    </location>
</feature>
<reference evidence="3 4" key="1">
    <citation type="submission" date="2006-06" db="EMBL/GenBank/DDBJ databases">
        <authorList>
            <person name="Moran M.A."/>
            <person name="Ferriera S."/>
            <person name="Johnson J."/>
            <person name="Kravitz S."/>
            <person name="Beeson K."/>
            <person name="Sutton G."/>
            <person name="Rogers Y.-H."/>
            <person name="Friedman R."/>
            <person name="Frazier M."/>
            <person name="Venter J.C."/>
        </authorList>
    </citation>
    <scope>NUCLEOTIDE SEQUENCE [LARGE SCALE GENOMIC DNA]</scope>
    <source>
        <strain evidence="3 4">E-37</strain>
    </source>
</reference>
<keyword evidence="4" id="KW-1185">Reference proteome</keyword>
<accession>A3JZN8</accession>
<proteinExistence type="predicted"/>
<dbReference type="OrthoDB" id="121776at2"/>
<dbReference type="Pfam" id="PF10077">
    <property type="entry name" value="DUF2314"/>
    <property type="match status" value="1"/>
</dbReference>
<evidence type="ECO:0000313" key="3">
    <source>
        <dbReference type="EMBL" id="EBA09941.1"/>
    </source>
</evidence>
<dbReference type="InterPro" id="IPR018756">
    <property type="entry name" value="DUF2314"/>
</dbReference>
<feature type="domain" description="DUF2314" evidence="2">
    <location>
        <begin position="35"/>
        <end position="157"/>
    </location>
</feature>